<feature type="compositionally biased region" description="Low complexity" evidence="1">
    <location>
        <begin position="49"/>
        <end position="60"/>
    </location>
</feature>
<dbReference type="Proteomes" id="UP001501771">
    <property type="component" value="Unassembled WGS sequence"/>
</dbReference>
<reference evidence="4" key="1">
    <citation type="journal article" date="2019" name="Int. J. Syst. Evol. Microbiol.">
        <title>The Global Catalogue of Microorganisms (GCM) 10K type strain sequencing project: providing services to taxonomists for standard genome sequencing and annotation.</title>
        <authorList>
            <consortium name="The Broad Institute Genomics Platform"/>
            <consortium name="The Broad Institute Genome Sequencing Center for Infectious Disease"/>
            <person name="Wu L."/>
            <person name="Ma J."/>
        </authorList>
    </citation>
    <scope>NUCLEOTIDE SEQUENCE [LARGE SCALE GENOMIC DNA]</scope>
    <source>
        <strain evidence="4">JCM 16022</strain>
    </source>
</reference>
<evidence type="ECO:0000313" key="4">
    <source>
        <dbReference type="Proteomes" id="UP001501771"/>
    </source>
</evidence>
<dbReference type="Pfam" id="PF01300">
    <property type="entry name" value="Sua5_yciO_yrdC"/>
    <property type="match status" value="1"/>
</dbReference>
<dbReference type="InterPro" id="IPR006070">
    <property type="entry name" value="Sua5-like_dom"/>
</dbReference>
<name>A0ABP5L8I4_9ACTN</name>
<dbReference type="PANTHER" id="PTHR42828:SF3">
    <property type="entry name" value="THREONYLCARBAMOYL-AMP SYNTHASE"/>
    <property type="match status" value="1"/>
</dbReference>
<feature type="domain" description="YrdC-like" evidence="2">
    <location>
        <begin position="107"/>
        <end position="293"/>
    </location>
</feature>
<dbReference type="Gene3D" id="3.90.870.10">
    <property type="entry name" value="DHBP synthase"/>
    <property type="match status" value="1"/>
</dbReference>
<dbReference type="PROSITE" id="PS51163">
    <property type="entry name" value="YRDC"/>
    <property type="match status" value="1"/>
</dbReference>
<dbReference type="NCBIfam" id="TIGR00057">
    <property type="entry name" value="L-threonylcarbamoyladenylate synthase"/>
    <property type="match status" value="1"/>
</dbReference>
<accession>A0ABP5L8I4</accession>
<comment type="caution">
    <text evidence="3">The sequence shown here is derived from an EMBL/GenBank/DDBJ whole genome shotgun (WGS) entry which is preliminary data.</text>
</comment>
<evidence type="ECO:0000259" key="2">
    <source>
        <dbReference type="PROSITE" id="PS51163"/>
    </source>
</evidence>
<evidence type="ECO:0000313" key="3">
    <source>
        <dbReference type="EMBL" id="GAA2142226.1"/>
    </source>
</evidence>
<dbReference type="SUPFAM" id="SSF55821">
    <property type="entry name" value="YrdC/RibB"/>
    <property type="match status" value="1"/>
</dbReference>
<dbReference type="InterPro" id="IPR052532">
    <property type="entry name" value="SUA5_domain"/>
</dbReference>
<dbReference type="PANTHER" id="PTHR42828">
    <property type="entry name" value="DHBP SYNTHASE RIBB-LIKE ALPHA/BETA DOMAIN-CONTAINING PROTEIN"/>
    <property type="match status" value="1"/>
</dbReference>
<evidence type="ECO:0000256" key="1">
    <source>
        <dbReference type="SAM" id="MobiDB-lite"/>
    </source>
</evidence>
<dbReference type="EMBL" id="BAAAQR010000003">
    <property type="protein sequence ID" value="GAA2142226.1"/>
    <property type="molecule type" value="Genomic_DNA"/>
</dbReference>
<gene>
    <name evidence="3" type="ORF">GCM10009844_13160</name>
</gene>
<protein>
    <recommendedName>
        <fullName evidence="2">YrdC-like domain-containing protein</fullName>
    </recommendedName>
</protein>
<sequence>MESKTSRAWWRGLDKLDHRGRPTRRAPAATHGVPVPVSAKTATIDEPLTTGGDVVSTSSTTDDKLDRRGTLGHLGDAITGRTRGGRARPRLATVARYVDIHPDNPQPRLLEQVADALRDGALIAYPTDSGYALGCQLGNRDGRDRILRIRGLDEKHHFTLMCRDFSQLGQFVHVDNAAFRAIKAATPGPYTFILPATGEVPRRLMHPKKRTVGVRIPDHVLVHELLGVLGEPLLTSTLILPDEEEPRTLGWEIKEELDHQVDLVIEAGETPAQPTTVVDWSEGYPEVVRRGAGDPERFAA</sequence>
<feature type="region of interest" description="Disordered" evidence="1">
    <location>
        <begin position="47"/>
        <end position="68"/>
    </location>
</feature>
<organism evidence="3 4">
    <name type="scientific">Nocardioides koreensis</name>
    <dbReference type="NCBI Taxonomy" id="433651"/>
    <lineage>
        <taxon>Bacteria</taxon>
        <taxon>Bacillati</taxon>
        <taxon>Actinomycetota</taxon>
        <taxon>Actinomycetes</taxon>
        <taxon>Propionibacteriales</taxon>
        <taxon>Nocardioidaceae</taxon>
        <taxon>Nocardioides</taxon>
    </lineage>
</organism>
<dbReference type="InterPro" id="IPR017945">
    <property type="entry name" value="DHBP_synth_RibB-like_a/b_dom"/>
</dbReference>
<proteinExistence type="predicted"/>
<keyword evidence="4" id="KW-1185">Reference proteome</keyword>